<dbReference type="PANTHER" id="PTHR46481:SF10">
    <property type="entry name" value="ZINC FINGER BED DOMAIN-CONTAINING PROTEIN 39"/>
    <property type="match status" value="1"/>
</dbReference>
<dbReference type="EMBL" id="JAMKFB020000189">
    <property type="protein sequence ID" value="KAL0152433.1"/>
    <property type="molecule type" value="Genomic_DNA"/>
</dbReference>
<dbReference type="GO" id="GO:0005634">
    <property type="term" value="C:nucleus"/>
    <property type="evidence" value="ECO:0007669"/>
    <property type="project" value="UniProtKB-SubCell"/>
</dbReference>
<dbReference type="GO" id="GO:0008270">
    <property type="term" value="F:zinc ion binding"/>
    <property type="evidence" value="ECO:0007669"/>
    <property type="project" value="UniProtKB-KW"/>
</dbReference>
<gene>
    <name evidence="6" type="ORF">M9458_052156</name>
</gene>
<dbReference type="SUPFAM" id="SSF53098">
    <property type="entry name" value="Ribonuclease H-like"/>
    <property type="match status" value="1"/>
</dbReference>
<feature type="non-terminal residue" evidence="6">
    <location>
        <position position="1"/>
    </location>
</feature>
<dbReference type="InterPro" id="IPR012337">
    <property type="entry name" value="RNaseH-like_sf"/>
</dbReference>
<keyword evidence="3" id="KW-0863">Zinc-finger</keyword>
<evidence type="ECO:0000256" key="2">
    <source>
        <dbReference type="ARBA" id="ARBA00022723"/>
    </source>
</evidence>
<evidence type="ECO:0000256" key="5">
    <source>
        <dbReference type="ARBA" id="ARBA00023242"/>
    </source>
</evidence>
<evidence type="ECO:0000256" key="1">
    <source>
        <dbReference type="ARBA" id="ARBA00004123"/>
    </source>
</evidence>
<dbReference type="PANTHER" id="PTHR46481">
    <property type="entry name" value="ZINC FINGER BED DOMAIN-CONTAINING PROTEIN 4"/>
    <property type="match status" value="1"/>
</dbReference>
<evidence type="ECO:0000313" key="6">
    <source>
        <dbReference type="EMBL" id="KAL0152433.1"/>
    </source>
</evidence>
<keyword evidence="5" id="KW-0539">Nucleus</keyword>
<organism evidence="6 7">
    <name type="scientific">Cirrhinus mrigala</name>
    <name type="common">Mrigala</name>
    <dbReference type="NCBI Taxonomy" id="683832"/>
    <lineage>
        <taxon>Eukaryota</taxon>
        <taxon>Metazoa</taxon>
        <taxon>Chordata</taxon>
        <taxon>Craniata</taxon>
        <taxon>Vertebrata</taxon>
        <taxon>Euteleostomi</taxon>
        <taxon>Actinopterygii</taxon>
        <taxon>Neopterygii</taxon>
        <taxon>Teleostei</taxon>
        <taxon>Ostariophysi</taxon>
        <taxon>Cypriniformes</taxon>
        <taxon>Cyprinidae</taxon>
        <taxon>Labeoninae</taxon>
        <taxon>Labeonini</taxon>
        <taxon>Cirrhinus</taxon>
    </lineage>
</organism>
<evidence type="ECO:0000256" key="3">
    <source>
        <dbReference type="ARBA" id="ARBA00022771"/>
    </source>
</evidence>
<comment type="subcellular location">
    <subcellularLocation>
        <location evidence="1">Nucleus</location>
    </subcellularLocation>
</comment>
<keyword evidence="7" id="KW-1185">Reference proteome</keyword>
<dbReference type="AlphaFoldDB" id="A0ABD0MWH7"/>
<sequence length="93" mass="10363">EKENVKKELQDVRDVAVTADGWTSIAQDHYLTVSVHYVREGSMKEKVLHTRAVYTSQTGDIVAEEIGDILDEFNIKDRVVAVTVDNAANMDVA</sequence>
<evidence type="ECO:0000313" key="7">
    <source>
        <dbReference type="Proteomes" id="UP001529510"/>
    </source>
</evidence>
<reference evidence="6 7" key="1">
    <citation type="submission" date="2024-05" db="EMBL/GenBank/DDBJ databases">
        <title>Genome sequencing and assembly of Indian major carp, Cirrhinus mrigala (Hamilton, 1822).</title>
        <authorList>
            <person name="Mohindra V."/>
            <person name="Chowdhury L.M."/>
            <person name="Lal K."/>
            <person name="Jena J.K."/>
        </authorList>
    </citation>
    <scope>NUCLEOTIDE SEQUENCE [LARGE SCALE GENOMIC DNA]</scope>
    <source>
        <strain evidence="6">CM1030</strain>
        <tissue evidence="6">Blood</tissue>
    </source>
</reference>
<evidence type="ECO:0008006" key="8">
    <source>
        <dbReference type="Google" id="ProtNLM"/>
    </source>
</evidence>
<dbReference type="InterPro" id="IPR052035">
    <property type="entry name" value="ZnF_BED_domain_contain"/>
</dbReference>
<name>A0ABD0MWH7_CIRMR</name>
<keyword evidence="2" id="KW-0479">Metal-binding</keyword>
<proteinExistence type="predicted"/>
<dbReference type="Proteomes" id="UP001529510">
    <property type="component" value="Unassembled WGS sequence"/>
</dbReference>
<accession>A0ABD0MWH7</accession>
<feature type="non-terminal residue" evidence="6">
    <location>
        <position position="93"/>
    </location>
</feature>
<comment type="caution">
    <text evidence="6">The sequence shown here is derived from an EMBL/GenBank/DDBJ whole genome shotgun (WGS) entry which is preliminary data.</text>
</comment>
<keyword evidence="4" id="KW-0862">Zinc</keyword>
<protein>
    <recommendedName>
        <fullName evidence="8">DUF659 domain-containing protein</fullName>
    </recommendedName>
</protein>
<evidence type="ECO:0000256" key="4">
    <source>
        <dbReference type="ARBA" id="ARBA00022833"/>
    </source>
</evidence>